<evidence type="ECO:0000256" key="2">
    <source>
        <dbReference type="SAM" id="MobiDB-lite"/>
    </source>
</evidence>
<evidence type="ECO:0000313" key="4">
    <source>
        <dbReference type="EMBL" id="CAB4880814.1"/>
    </source>
</evidence>
<dbReference type="EMBL" id="CAFBLT010000002">
    <property type="protein sequence ID" value="CAB4880814.1"/>
    <property type="molecule type" value="Genomic_DNA"/>
</dbReference>
<accession>A0A6J7EI78</accession>
<dbReference type="EMBL" id="CAFABE010000040">
    <property type="protein sequence ID" value="CAB4828931.1"/>
    <property type="molecule type" value="Genomic_DNA"/>
</dbReference>
<proteinExistence type="predicted"/>
<protein>
    <submittedName>
        <fullName evidence="4">Unannotated protein</fullName>
    </submittedName>
</protein>
<dbReference type="PANTHER" id="PTHR35369:SF2">
    <property type="entry name" value="BLR3025 PROTEIN"/>
    <property type="match status" value="1"/>
</dbReference>
<feature type="region of interest" description="Disordered" evidence="2">
    <location>
        <begin position="245"/>
        <end position="267"/>
    </location>
</feature>
<evidence type="ECO:0000256" key="1">
    <source>
        <dbReference type="ARBA" id="ARBA00022763"/>
    </source>
</evidence>
<dbReference type="SUPFAM" id="SSF56672">
    <property type="entry name" value="DNA/RNA polymerases"/>
    <property type="match status" value="1"/>
</dbReference>
<reference evidence="4" key="1">
    <citation type="submission" date="2020-05" db="EMBL/GenBank/DDBJ databases">
        <authorList>
            <person name="Chiriac C."/>
            <person name="Salcher M."/>
            <person name="Ghai R."/>
            <person name="Kavagutti S V."/>
        </authorList>
    </citation>
    <scope>NUCLEOTIDE SEQUENCE</scope>
</reference>
<keyword evidence="1" id="KW-0227">DNA damage</keyword>
<dbReference type="EMBL" id="CAFBPM010000033">
    <property type="protein sequence ID" value="CAB5032439.1"/>
    <property type="molecule type" value="Genomic_DNA"/>
</dbReference>
<name>A0A6J7EI78_9ZZZZ</name>
<evidence type="ECO:0000313" key="3">
    <source>
        <dbReference type="EMBL" id="CAB4828931.1"/>
    </source>
</evidence>
<dbReference type="InterPro" id="IPR050356">
    <property type="entry name" value="SulA_CellDiv_inhibitor"/>
</dbReference>
<dbReference type="InterPro" id="IPR043502">
    <property type="entry name" value="DNA/RNA_pol_sf"/>
</dbReference>
<dbReference type="PANTHER" id="PTHR35369">
    <property type="entry name" value="BLR3025 PROTEIN-RELATED"/>
    <property type="match status" value="1"/>
</dbReference>
<feature type="compositionally biased region" description="Basic and acidic residues" evidence="2">
    <location>
        <begin position="249"/>
        <end position="259"/>
    </location>
</feature>
<organism evidence="4">
    <name type="scientific">freshwater metagenome</name>
    <dbReference type="NCBI Taxonomy" id="449393"/>
    <lineage>
        <taxon>unclassified sequences</taxon>
        <taxon>metagenomes</taxon>
        <taxon>ecological metagenomes</taxon>
    </lineage>
</organism>
<dbReference type="GO" id="GO:0006281">
    <property type="term" value="P:DNA repair"/>
    <property type="evidence" value="ECO:0007669"/>
    <property type="project" value="TreeGrafter"/>
</dbReference>
<evidence type="ECO:0000313" key="5">
    <source>
        <dbReference type="EMBL" id="CAB5032439.1"/>
    </source>
</evidence>
<sequence>MERLVVLWCPGLSREGPRSEEARAFAEVLDLLRERCPFVEPVRLGLAALPARAPSRFFGGEEAFLSLLRDDLEMFGHRHATPLLFGIADGLFASVLAARSESIVQSGETKEFLSGFSIATLRRPELAGICQRLGLSTLGRFAGLPPERVLERFGLDGAHCQRVARGQEGELLGIRDRAILQRLAGLDEPPPPMAEATFFGGTSHADQRATRAAIRLQRRLGPSAVQFARSSYGHDPFERATLVPFGSSTHEEGGVRERSAPWPGQLPAPSPTITFSTPPSVRLHDVVGAPIGVSARGLLSGDPSTCMVEGEGRAQEIVAWAGPWPLATRWWDVRRFRVRLQVLTENGLGLLLASEQGRWCLLGRYD</sequence>
<gene>
    <name evidence="3" type="ORF">UFOPK3164_00973</name>
    <name evidence="4" type="ORF">UFOPK3427_01452</name>
    <name evidence="5" type="ORF">UFOPK4112_01827</name>
</gene>
<dbReference type="AlphaFoldDB" id="A0A6J7EI78"/>